<reference evidence="1" key="1">
    <citation type="submission" date="2023-03" db="EMBL/GenBank/DDBJ databases">
        <title>Mating type loci evolution in Malassezia.</title>
        <authorList>
            <person name="Coelho M.A."/>
        </authorList>
    </citation>
    <scope>NUCLEOTIDE SEQUENCE</scope>
    <source>
        <strain evidence="1">CBS 7876</strain>
    </source>
</reference>
<name>A0AAF0E3C1_9BASI</name>
<dbReference type="EMBL" id="CP119935">
    <property type="protein sequence ID" value="WFD02757.1"/>
    <property type="molecule type" value="Genomic_DNA"/>
</dbReference>
<accession>A0AAF0E3C1</accession>
<dbReference type="Proteomes" id="UP001214603">
    <property type="component" value="Chromosome 2"/>
</dbReference>
<keyword evidence="2" id="KW-1185">Reference proteome</keyword>
<gene>
    <name evidence="1" type="ORF">MOBT1_001441</name>
</gene>
<organism evidence="1 2">
    <name type="scientific">Malassezia obtusa</name>
    <dbReference type="NCBI Taxonomy" id="76774"/>
    <lineage>
        <taxon>Eukaryota</taxon>
        <taxon>Fungi</taxon>
        <taxon>Dikarya</taxon>
        <taxon>Basidiomycota</taxon>
        <taxon>Ustilaginomycotina</taxon>
        <taxon>Malasseziomycetes</taxon>
        <taxon>Malasseziales</taxon>
        <taxon>Malasseziaceae</taxon>
        <taxon>Malassezia</taxon>
    </lineage>
</organism>
<proteinExistence type="predicted"/>
<sequence>MEGTHVLPFTLQLPIARGAKGSYRSEQAEIGYIAIASVRVRSFSEQQGGIAHCFQKMDLHPYLNPTEVLSSAR</sequence>
<evidence type="ECO:0000313" key="1">
    <source>
        <dbReference type="EMBL" id="WFD02757.1"/>
    </source>
</evidence>
<evidence type="ECO:0000313" key="2">
    <source>
        <dbReference type="Proteomes" id="UP001214603"/>
    </source>
</evidence>
<protein>
    <submittedName>
        <fullName evidence="1">Uncharacterized protein</fullName>
    </submittedName>
</protein>
<dbReference type="AlphaFoldDB" id="A0AAF0E3C1"/>